<dbReference type="InterPro" id="IPR027417">
    <property type="entry name" value="P-loop_NTPase"/>
</dbReference>
<protein>
    <recommendedName>
        <fullName evidence="3">Sulfotransferase family protein</fullName>
    </recommendedName>
</protein>
<reference evidence="1 2" key="1">
    <citation type="submission" date="2020-11" db="EMBL/GenBank/DDBJ databases">
        <title>Draft Genome Sequence and Secondary Metabolite Biosynthetic Potential of the Lysobacter niastensis Type strain DSM 18481.</title>
        <authorList>
            <person name="Turrini P."/>
            <person name="Artuso I."/>
            <person name="Tescari M."/>
            <person name="Lugli G.A."/>
            <person name="Frangipani E."/>
            <person name="Ventura M."/>
            <person name="Visca P."/>
        </authorList>
    </citation>
    <scope>NUCLEOTIDE SEQUENCE [LARGE SCALE GENOMIC DNA]</scope>
    <source>
        <strain evidence="1 2">DSM 18481</strain>
    </source>
</reference>
<dbReference type="RefSeq" id="WP_194932578.1">
    <property type="nucleotide sequence ID" value="NZ_JADLZT010000012.1"/>
</dbReference>
<evidence type="ECO:0008006" key="3">
    <source>
        <dbReference type="Google" id="ProtNLM"/>
    </source>
</evidence>
<sequence length="321" mass="35239">MFVIDPLQDRGWVLHFAPEDYRRASFLDRRALHHRDIPGWEVSQAEVGAALDAEPPMDRLHWLFHIGHCGSTLASRLMDLLPGVLGIREPLPLLTLAATDDATTHAWLGTVTRLLARGFDDTQAVIVKPTSLVATLAPRLLVGTGQACLLWVDLQTWLATMLREQELVESVFAHEHLRLANTGLASTAPLAAAGPRLARAWLAEQVRWRGLAADPALAPRLMDLDFAELLASPAAATARLARHYGLQAPTDWQQRIDESGLLTRYAKDGAQQFDAQTRERELVVAANRNAAAIAEGLDWAEAAVVELGLQDLRPRLRPASA</sequence>
<dbReference type="SUPFAM" id="SSF52540">
    <property type="entry name" value="P-loop containing nucleoside triphosphate hydrolases"/>
    <property type="match status" value="1"/>
</dbReference>
<evidence type="ECO:0000313" key="1">
    <source>
        <dbReference type="EMBL" id="MBF6025986.1"/>
    </source>
</evidence>
<comment type="caution">
    <text evidence="1">The sequence shown here is derived from an EMBL/GenBank/DDBJ whole genome shotgun (WGS) entry which is preliminary data.</text>
</comment>
<gene>
    <name evidence="1" type="ORF">IU514_18305</name>
</gene>
<accession>A0ABS0BDZ8</accession>
<keyword evidence="2" id="KW-1185">Reference proteome</keyword>
<proteinExistence type="predicted"/>
<dbReference type="Proteomes" id="UP001429984">
    <property type="component" value="Unassembled WGS sequence"/>
</dbReference>
<organism evidence="1 2">
    <name type="scientific">Lysobacter niastensis</name>
    <dbReference type="NCBI Taxonomy" id="380629"/>
    <lineage>
        <taxon>Bacteria</taxon>
        <taxon>Pseudomonadati</taxon>
        <taxon>Pseudomonadota</taxon>
        <taxon>Gammaproteobacteria</taxon>
        <taxon>Lysobacterales</taxon>
        <taxon>Lysobacteraceae</taxon>
        <taxon>Lysobacter</taxon>
    </lineage>
</organism>
<dbReference type="EMBL" id="JADLZT010000012">
    <property type="protein sequence ID" value="MBF6025986.1"/>
    <property type="molecule type" value="Genomic_DNA"/>
</dbReference>
<name>A0ABS0BDZ8_9GAMM</name>
<evidence type="ECO:0000313" key="2">
    <source>
        <dbReference type="Proteomes" id="UP001429984"/>
    </source>
</evidence>